<dbReference type="Proteomes" id="UP001497535">
    <property type="component" value="Unassembled WGS sequence"/>
</dbReference>
<comment type="caution">
    <text evidence="1">The sequence shown here is derived from an EMBL/GenBank/DDBJ whole genome shotgun (WGS) entry which is preliminary data.</text>
</comment>
<dbReference type="EMBL" id="CAVMJV010000198">
    <property type="protein sequence ID" value="CAK5124037.1"/>
    <property type="molecule type" value="Genomic_DNA"/>
</dbReference>
<evidence type="ECO:0000313" key="1">
    <source>
        <dbReference type="EMBL" id="CAK5124037.1"/>
    </source>
</evidence>
<sequence>MCSKIRAVLSTLSDLQYMISMFSYTNLSNNNLGKEDSKRIIRNKIGQAVSLKNMLDAVEKLGFIMSQSSLSFFVENKMVFLLIKKFFKNFVRTRNFEIFLDLEISEKNFELEKSKNFEFFRFFEIC</sequence>
<accession>A0ACB1B5J8</accession>
<evidence type="ECO:0000313" key="2">
    <source>
        <dbReference type="Proteomes" id="UP001497535"/>
    </source>
</evidence>
<protein>
    <submittedName>
        <fullName evidence="1">Uncharacterized protein</fullName>
    </submittedName>
</protein>
<keyword evidence="2" id="KW-1185">Reference proteome</keyword>
<proteinExistence type="predicted"/>
<name>A0ACB1B5J8_MELEN</name>
<reference evidence="1" key="1">
    <citation type="submission" date="2023-11" db="EMBL/GenBank/DDBJ databases">
        <authorList>
            <person name="Poullet M."/>
        </authorList>
    </citation>
    <scope>NUCLEOTIDE SEQUENCE</scope>
    <source>
        <strain evidence="1">E1834</strain>
    </source>
</reference>
<organism evidence="1 2">
    <name type="scientific">Meloidogyne enterolobii</name>
    <name type="common">Root-knot nematode worm</name>
    <name type="synonym">Meloidogyne mayaguensis</name>
    <dbReference type="NCBI Taxonomy" id="390850"/>
    <lineage>
        <taxon>Eukaryota</taxon>
        <taxon>Metazoa</taxon>
        <taxon>Ecdysozoa</taxon>
        <taxon>Nematoda</taxon>
        <taxon>Chromadorea</taxon>
        <taxon>Rhabditida</taxon>
        <taxon>Tylenchina</taxon>
        <taxon>Tylenchomorpha</taxon>
        <taxon>Tylenchoidea</taxon>
        <taxon>Meloidogynidae</taxon>
        <taxon>Meloidogyninae</taxon>
        <taxon>Meloidogyne</taxon>
    </lineage>
</organism>
<gene>
    <name evidence="1" type="ORF">MENTE1834_LOCUS47608</name>
</gene>